<evidence type="ECO:0000256" key="1">
    <source>
        <dbReference type="SAM" id="MobiDB-lite"/>
    </source>
</evidence>
<dbReference type="Proteomes" id="UP000245464">
    <property type="component" value="Chromosome 2"/>
</dbReference>
<feature type="compositionally biased region" description="Basic and acidic residues" evidence="1">
    <location>
        <begin position="60"/>
        <end position="87"/>
    </location>
</feature>
<evidence type="ECO:0000313" key="2">
    <source>
        <dbReference type="EMBL" id="KAF7575430.1"/>
    </source>
</evidence>
<reference evidence="2 3" key="1">
    <citation type="journal article" date="2018" name="BMC Genomics">
        <title>Comparative genomics of the wheat fungal pathogen Pyrenophora tritici-repentis reveals chromosomal variations and genome plasticity.</title>
        <authorList>
            <person name="Moolhuijzen P."/>
            <person name="See P.T."/>
            <person name="Hane J.K."/>
            <person name="Shi G."/>
            <person name="Liu Z."/>
            <person name="Oliver R.P."/>
            <person name="Moffat C.S."/>
        </authorList>
    </citation>
    <scope>NUCLEOTIDE SEQUENCE [LARGE SCALE GENOMIC DNA]</scope>
    <source>
        <strain evidence="2">M4</strain>
    </source>
</reference>
<proteinExistence type="predicted"/>
<dbReference type="KEGG" id="ptrr:6349656"/>
<dbReference type="EMBL" id="NQIK02000002">
    <property type="protein sequence ID" value="KAF7575430.1"/>
    <property type="molecule type" value="Genomic_DNA"/>
</dbReference>
<name>A0A2W1HAR9_9PLEO</name>
<dbReference type="GeneID" id="6349656"/>
<feature type="region of interest" description="Disordered" evidence="1">
    <location>
        <begin position="14"/>
        <end position="35"/>
    </location>
</feature>
<dbReference type="RefSeq" id="XP_065964542.1">
    <property type="nucleotide sequence ID" value="XM_066105915.1"/>
</dbReference>
<dbReference type="AlphaFoldDB" id="A0A2W1HAR9"/>
<organism evidence="2 3">
    <name type="scientific">Pyrenophora tritici-repentis</name>
    <dbReference type="NCBI Taxonomy" id="45151"/>
    <lineage>
        <taxon>Eukaryota</taxon>
        <taxon>Fungi</taxon>
        <taxon>Dikarya</taxon>
        <taxon>Ascomycota</taxon>
        <taxon>Pezizomycotina</taxon>
        <taxon>Dothideomycetes</taxon>
        <taxon>Pleosporomycetidae</taxon>
        <taxon>Pleosporales</taxon>
        <taxon>Pleosporineae</taxon>
        <taxon>Pleosporaceae</taxon>
        <taxon>Pyrenophora</taxon>
    </lineage>
</organism>
<sequence length="282" mass="31628">MDDNYILIENDSMISVAPSPTDSSPPAPREANTPMVGGYCGSFELSNERDAGSSAFMSVSKDEHRSADVITGEEERQDKQGVDRSLQEGKDSVVVDLKPDYQCVLLAPAQINALSTPFFKVGIANHFIPAVYCEDPFVEDLAQLVHIGPFSRNVYVTRYAAHTTDYKEYEWLLKYGSTELWYEKPSKAHLKNIETQEAADPFVHGSHFHGKQIYKLIKCGSRDAAVSEAYHSAGVNGWNLVFSCVIRLGEDHDERDGKAKKVPHLWSLSEEDEDRQSIRTFY</sequence>
<accession>A0A2W1HAR9</accession>
<protein>
    <submittedName>
        <fullName evidence="2">Uncharacterized protein</fullName>
    </submittedName>
</protein>
<gene>
    <name evidence="2" type="ORF">PtrM4_070540</name>
</gene>
<comment type="caution">
    <text evidence="2">The sequence shown here is derived from an EMBL/GenBank/DDBJ whole genome shotgun (WGS) entry which is preliminary data.</text>
</comment>
<evidence type="ECO:0000313" key="3">
    <source>
        <dbReference type="Proteomes" id="UP000245464"/>
    </source>
</evidence>
<feature type="region of interest" description="Disordered" evidence="1">
    <location>
        <begin position="54"/>
        <end position="87"/>
    </location>
</feature>